<gene>
    <name evidence="1" type="ORF">ASILVAE211_19850</name>
</gene>
<comment type="caution">
    <text evidence="1">The sequence shown here is derived from an EMBL/GenBank/DDBJ whole genome shotgun (WGS) entry which is preliminary data.</text>
</comment>
<evidence type="ECO:0000313" key="2">
    <source>
        <dbReference type="Proteomes" id="UP000708298"/>
    </source>
</evidence>
<dbReference type="PANTHER" id="PTHR39206:SF1">
    <property type="entry name" value="SLL8004 PROTEIN"/>
    <property type="match status" value="1"/>
</dbReference>
<reference evidence="1" key="2">
    <citation type="submission" date="2021-01" db="EMBL/GenBank/DDBJ databases">
        <authorList>
            <person name="Mieszkin S."/>
            <person name="Pouder E."/>
            <person name="Alain K."/>
        </authorList>
    </citation>
    <scope>NUCLEOTIDE SEQUENCE</scope>
    <source>
        <strain evidence="1">HW T2.11</strain>
    </source>
</reference>
<organism evidence="1 2">
    <name type="scientific">Acidisoma silvae</name>
    <dbReference type="NCBI Taxonomy" id="2802396"/>
    <lineage>
        <taxon>Bacteria</taxon>
        <taxon>Pseudomonadati</taxon>
        <taxon>Pseudomonadota</taxon>
        <taxon>Alphaproteobacteria</taxon>
        <taxon>Acetobacterales</taxon>
        <taxon>Acidocellaceae</taxon>
        <taxon>Acidisoma</taxon>
    </lineage>
</organism>
<dbReference type="RefSeq" id="WP_227323104.1">
    <property type="nucleotide sequence ID" value="NZ_JAESVB010000013.1"/>
</dbReference>
<dbReference type="InterPro" id="IPR027417">
    <property type="entry name" value="P-loop_NTPase"/>
</dbReference>
<proteinExistence type="predicted"/>
<evidence type="ECO:0000313" key="1">
    <source>
        <dbReference type="EMBL" id="MCB8877458.1"/>
    </source>
</evidence>
<dbReference type="PANTHER" id="PTHR39206">
    <property type="entry name" value="SLL8004 PROTEIN"/>
    <property type="match status" value="1"/>
</dbReference>
<dbReference type="Pfam" id="PF13671">
    <property type="entry name" value="AAA_33"/>
    <property type="match status" value="1"/>
</dbReference>
<dbReference type="EMBL" id="JAESVB010000013">
    <property type="protein sequence ID" value="MCB8877458.1"/>
    <property type="molecule type" value="Genomic_DNA"/>
</dbReference>
<sequence>MTAQLWVFAGPNGAGKSTLVAQHVRGRIPIVNPDDIARDLTGIDPPFNSPRTDIGRLIKAGRAAVVMREGLLKSGKSFGIETTLTGRSELDLMRRAQTAGYRINVVFVGLEDADLSAARVHSRVQRGGHDVPMVDVLRRYSRSMDHLAIALMIADRAFVFDNSGPRRRLLLFREAGRTKHLSQLLPEWAASAIPSDMQQKPGGTRGR</sequence>
<accession>A0A964E165</accession>
<keyword evidence="2" id="KW-1185">Reference proteome</keyword>
<reference evidence="1" key="1">
    <citation type="journal article" date="2021" name="Microorganisms">
        <title>Acidisoma silvae sp. nov. and Acidisomacellulosilytica sp. nov., Two Acidophilic Bacteria Isolated from Decaying Wood, Hydrolyzing Cellulose and Producing Poly-3-hydroxybutyrate.</title>
        <authorList>
            <person name="Mieszkin S."/>
            <person name="Pouder E."/>
            <person name="Uroz S."/>
            <person name="Simon-Colin C."/>
            <person name="Alain K."/>
        </authorList>
    </citation>
    <scope>NUCLEOTIDE SEQUENCE</scope>
    <source>
        <strain evidence="1">HW T2.11</strain>
    </source>
</reference>
<dbReference type="AlphaFoldDB" id="A0A964E165"/>
<dbReference type="SUPFAM" id="SSF52540">
    <property type="entry name" value="P-loop containing nucleoside triphosphate hydrolases"/>
    <property type="match status" value="1"/>
</dbReference>
<dbReference type="Proteomes" id="UP000708298">
    <property type="component" value="Unassembled WGS sequence"/>
</dbReference>
<dbReference type="Gene3D" id="3.40.50.300">
    <property type="entry name" value="P-loop containing nucleotide triphosphate hydrolases"/>
    <property type="match status" value="1"/>
</dbReference>
<name>A0A964E165_9PROT</name>
<protein>
    <submittedName>
        <fullName evidence="1">AAA family ATPase</fullName>
    </submittedName>
</protein>